<feature type="active site" evidence="3">
    <location>
        <position position="143"/>
    </location>
</feature>
<dbReference type="SUPFAM" id="SSF55174">
    <property type="entry name" value="Alpha-L RNA-binding motif"/>
    <property type="match status" value="1"/>
</dbReference>
<protein>
    <recommendedName>
        <fullName evidence="5">Pseudouridine synthase</fullName>
        <ecNumber evidence="5">5.4.99.-</ecNumber>
    </recommendedName>
</protein>
<dbReference type="InterPro" id="IPR050188">
    <property type="entry name" value="RluA_PseudoU_synthase"/>
</dbReference>
<dbReference type="InterPro" id="IPR006224">
    <property type="entry name" value="PsdUridine_synth_RluA-like_CS"/>
</dbReference>
<evidence type="ECO:0000256" key="1">
    <source>
        <dbReference type="ARBA" id="ARBA00010876"/>
    </source>
</evidence>
<name>U7V8W1_9FUSO</name>
<dbReference type="CDD" id="cd00165">
    <property type="entry name" value="S4"/>
    <property type="match status" value="1"/>
</dbReference>
<dbReference type="EMBL" id="AXZF01000096">
    <property type="protein sequence ID" value="ERT67951.1"/>
    <property type="molecule type" value="Genomic_DNA"/>
</dbReference>
<dbReference type="SMART" id="SM00363">
    <property type="entry name" value="S4"/>
    <property type="match status" value="1"/>
</dbReference>
<comment type="caution">
    <text evidence="7">The sequence shown here is derived from an EMBL/GenBank/DDBJ whole genome shotgun (WGS) entry which is preliminary data.</text>
</comment>
<keyword evidence="4" id="KW-0694">RNA-binding</keyword>
<dbReference type="EC" id="5.4.99.-" evidence="5"/>
<dbReference type="PROSITE" id="PS01129">
    <property type="entry name" value="PSI_RLU"/>
    <property type="match status" value="1"/>
</dbReference>
<dbReference type="GO" id="GO:0120159">
    <property type="term" value="F:rRNA pseudouridine synthase activity"/>
    <property type="evidence" value="ECO:0007669"/>
    <property type="project" value="UniProtKB-ARBA"/>
</dbReference>
<dbReference type="GO" id="GO:0000455">
    <property type="term" value="P:enzyme-directed rRNA pseudouridine synthesis"/>
    <property type="evidence" value="ECO:0007669"/>
    <property type="project" value="UniProtKB-ARBA"/>
</dbReference>
<dbReference type="InterPro" id="IPR020103">
    <property type="entry name" value="PsdUridine_synth_cat_dom_sf"/>
</dbReference>
<accession>U7V8W1</accession>
<evidence type="ECO:0000259" key="6">
    <source>
        <dbReference type="SMART" id="SM00363"/>
    </source>
</evidence>
<evidence type="ECO:0000313" key="8">
    <source>
        <dbReference type="Proteomes" id="UP000017081"/>
    </source>
</evidence>
<dbReference type="Proteomes" id="UP000017081">
    <property type="component" value="Unassembled WGS sequence"/>
</dbReference>
<dbReference type="AlphaFoldDB" id="U7V8W1"/>
<comment type="similarity">
    <text evidence="1 5">Belongs to the pseudouridine synthase RluA family.</text>
</comment>
<sequence>MEKYKEVIEIKVEEKDKGKRLDAFLNEFFEDATRSYIQKLIDNENVAIDNKSKTKSGNKLKGKETIIVKIPEDEVLEVLPENIPIDIVYEDKDMVIINKDPGVIVHPAQGYYTGTLVNAVLYHIKDLSTINGVIRPGIVHRLDKDTSGLIVIAKNDIAHVKLTDMFKDKTIEKRYVCICKGNFKNIGGRIETLIGRDSKDRKKMAVVTENGKIAITNYEVIDSVQGFSLVEVGIETGRTHQIRVHMKSLNHPILGDEVYGSSSDLIKRQMLHSYYLKFNHPITGKEMVVLGELKEDFKDVAKRLKLDINKIARLQK</sequence>
<dbReference type="InterPro" id="IPR002942">
    <property type="entry name" value="S4_RNA-bd"/>
</dbReference>
<dbReference type="InterPro" id="IPR036986">
    <property type="entry name" value="S4_RNA-bd_sf"/>
</dbReference>
<dbReference type="PANTHER" id="PTHR21600:SF44">
    <property type="entry name" value="RIBOSOMAL LARGE SUBUNIT PSEUDOURIDINE SYNTHASE D"/>
    <property type="match status" value="1"/>
</dbReference>
<evidence type="ECO:0000256" key="3">
    <source>
        <dbReference type="PIRSR" id="PIRSR606225-1"/>
    </source>
</evidence>
<dbReference type="Gene3D" id="3.30.2350.10">
    <property type="entry name" value="Pseudouridine synthase"/>
    <property type="match status" value="1"/>
</dbReference>
<dbReference type="RefSeq" id="WP_023051701.1">
    <property type="nucleotide sequence ID" value="NZ_CP173065.2"/>
</dbReference>
<evidence type="ECO:0000256" key="4">
    <source>
        <dbReference type="PROSITE-ProRule" id="PRU00182"/>
    </source>
</evidence>
<gene>
    <name evidence="7" type="ORF">HMPREF0202_02169</name>
</gene>
<comment type="catalytic activity">
    <reaction evidence="5">
        <text>a uridine in RNA = a pseudouridine in RNA</text>
        <dbReference type="Rhea" id="RHEA:48348"/>
        <dbReference type="Rhea" id="RHEA-COMP:12068"/>
        <dbReference type="Rhea" id="RHEA-COMP:12069"/>
        <dbReference type="ChEBI" id="CHEBI:65314"/>
        <dbReference type="ChEBI" id="CHEBI:65315"/>
    </reaction>
</comment>
<reference evidence="7 8" key="1">
    <citation type="submission" date="2013-08" db="EMBL/GenBank/DDBJ databases">
        <authorList>
            <person name="Weinstock G."/>
            <person name="Sodergren E."/>
            <person name="Wylie T."/>
            <person name="Fulton L."/>
            <person name="Fulton R."/>
            <person name="Fronick C."/>
            <person name="O'Laughlin M."/>
            <person name="Godfrey J."/>
            <person name="Miner T."/>
            <person name="Herter B."/>
            <person name="Appelbaum E."/>
            <person name="Cordes M."/>
            <person name="Lek S."/>
            <person name="Wollam A."/>
            <person name="Pepin K.H."/>
            <person name="Palsikar V.B."/>
            <person name="Mitreva M."/>
            <person name="Wilson R.K."/>
        </authorList>
    </citation>
    <scope>NUCLEOTIDE SEQUENCE [LARGE SCALE GENOMIC DNA]</scope>
    <source>
        <strain evidence="7 8">ATCC BAA-474</strain>
    </source>
</reference>
<dbReference type="InterPro" id="IPR006145">
    <property type="entry name" value="PsdUridine_synth_RsuA/RluA"/>
</dbReference>
<organism evidence="7 8">
    <name type="scientific">Cetobacterium somerae ATCC BAA-474</name>
    <dbReference type="NCBI Taxonomy" id="1319815"/>
    <lineage>
        <taxon>Bacteria</taxon>
        <taxon>Fusobacteriati</taxon>
        <taxon>Fusobacteriota</taxon>
        <taxon>Fusobacteriia</taxon>
        <taxon>Fusobacteriales</taxon>
        <taxon>Fusobacteriaceae</taxon>
        <taxon>Cetobacterium</taxon>
    </lineage>
</organism>
<comment type="function">
    <text evidence="5">Responsible for synthesis of pseudouridine from uracil.</text>
</comment>
<dbReference type="HOGENOM" id="CLU_016902_4_4_0"/>
<feature type="domain" description="RNA-binding S4" evidence="6">
    <location>
        <begin position="19"/>
        <end position="84"/>
    </location>
</feature>
<dbReference type="PROSITE" id="PS50889">
    <property type="entry name" value="S4"/>
    <property type="match status" value="1"/>
</dbReference>
<evidence type="ECO:0000313" key="7">
    <source>
        <dbReference type="EMBL" id="ERT67951.1"/>
    </source>
</evidence>
<dbReference type="Pfam" id="PF00849">
    <property type="entry name" value="PseudoU_synth_2"/>
    <property type="match status" value="1"/>
</dbReference>
<dbReference type="eggNOG" id="COG0564">
    <property type="taxonomic scope" value="Bacteria"/>
</dbReference>
<dbReference type="InterPro" id="IPR006225">
    <property type="entry name" value="PsdUridine_synth_RluC/D"/>
</dbReference>
<dbReference type="PANTHER" id="PTHR21600">
    <property type="entry name" value="MITOCHONDRIAL RNA PSEUDOURIDINE SYNTHASE"/>
    <property type="match status" value="1"/>
</dbReference>
<dbReference type="SUPFAM" id="SSF55120">
    <property type="entry name" value="Pseudouridine synthase"/>
    <property type="match status" value="1"/>
</dbReference>
<keyword evidence="8" id="KW-1185">Reference proteome</keyword>
<dbReference type="Gene3D" id="3.10.290.10">
    <property type="entry name" value="RNA-binding S4 domain"/>
    <property type="match status" value="1"/>
</dbReference>
<dbReference type="CDD" id="cd02869">
    <property type="entry name" value="PseudoU_synth_RluA_like"/>
    <property type="match status" value="1"/>
</dbReference>
<evidence type="ECO:0000256" key="5">
    <source>
        <dbReference type="RuleBase" id="RU362028"/>
    </source>
</evidence>
<dbReference type="PATRIC" id="fig|1319815.3.peg.2088"/>
<dbReference type="GO" id="GO:0003723">
    <property type="term" value="F:RNA binding"/>
    <property type="evidence" value="ECO:0007669"/>
    <property type="project" value="UniProtKB-KW"/>
</dbReference>
<proteinExistence type="inferred from homology"/>
<evidence type="ECO:0000256" key="2">
    <source>
        <dbReference type="ARBA" id="ARBA00023235"/>
    </source>
</evidence>
<keyword evidence="2 5" id="KW-0413">Isomerase</keyword>
<dbReference type="STRING" id="1319815.HMPREF0202_02169"/>
<dbReference type="NCBIfam" id="TIGR00005">
    <property type="entry name" value="rluA_subfam"/>
    <property type="match status" value="1"/>
</dbReference>